<protein>
    <submittedName>
        <fullName evidence="1">Uncharacterized protein</fullName>
    </submittedName>
</protein>
<evidence type="ECO:0000313" key="2">
    <source>
        <dbReference type="Proteomes" id="UP001352852"/>
    </source>
</evidence>
<accession>A0ABU7ENV1</accession>
<dbReference type="Proteomes" id="UP001352852">
    <property type="component" value="Unassembled WGS sequence"/>
</dbReference>
<comment type="caution">
    <text evidence="1">The sequence shown here is derived from an EMBL/GenBank/DDBJ whole genome shotgun (WGS) entry which is preliminary data.</text>
</comment>
<dbReference type="EMBL" id="JAHUTJ010061492">
    <property type="protein sequence ID" value="MED6288712.1"/>
    <property type="molecule type" value="Genomic_DNA"/>
</dbReference>
<organism evidence="1 2">
    <name type="scientific">Characodon lateralis</name>
    <dbReference type="NCBI Taxonomy" id="208331"/>
    <lineage>
        <taxon>Eukaryota</taxon>
        <taxon>Metazoa</taxon>
        <taxon>Chordata</taxon>
        <taxon>Craniata</taxon>
        <taxon>Vertebrata</taxon>
        <taxon>Euteleostomi</taxon>
        <taxon>Actinopterygii</taxon>
        <taxon>Neopterygii</taxon>
        <taxon>Teleostei</taxon>
        <taxon>Neoteleostei</taxon>
        <taxon>Acanthomorphata</taxon>
        <taxon>Ovalentaria</taxon>
        <taxon>Atherinomorphae</taxon>
        <taxon>Cyprinodontiformes</taxon>
        <taxon>Goodeidae</taxon>
        <taxon>Characodon</taxon>
    </lineage>
</organism>
<name>A0ABU7ENV1_9TELE</name>
<reference evidence="1 2" key="1">
    <citation type="submission" date="2021-06" db="EMBL/GenBank/DDBJ databases">
        <authorList>
            <person name="Palmer J.M."/>
        </authorList>
    </citation>
    <scope>NUCLEOTIDE SEQUENCE [LARGE SCALE GENOMIC DNA]</scope>
    <source>
        <strain evidence="1 2">CL_MEX2019</strain>
        <tissue evidence="1">Muscle</tissue>
    </source>
</reference>
<sequence>MLSLHDFQNIQQMLKTTEMLPEKAEHSHQAGYHQLSQSQVLIQEHKPIHYCGPIAGNNVLNSAQQHFRSTCGLDEWVLSLYFGVLCCLSSQEEWYCLTAEGQASSMRW</sequence>
<evidence type="ECO:0000313" key="1">
    <source>
        <dbReference type="EMBL" id="MED6288712.1"/>
    </source>
</evidence>
<gene>
    <name evidence="1" type="ORF">CHARACLAT_029324</name>
</gene>
<proteinExistence type="predicted"/>
<keyword evidence="2" id="KW-1185">Reference proteome</keyword>